<dbReference type="RefSeq" id="WP_121485205.1">
    <property type="nucleotide sequence ID" value="NZ_QQXL01000004.1"/>
</dbReference>
<evidence type="ECO:0000259" key="1">
    <source>
        <dbReference type="PROSITE" id="PS51186"/>
    </source>
</evidence>
<dbReference type="EMBL" id="QQXL01000004">
    <property type="protein sequence ID" value="RKW70554.1"/>
    <property type="molecule type" value="Genomic_DNA"/>
</dbReference>
<dbReference type="Pfam" id="PF00583">
    <property type="entry name" value="Acetyltransf_1"/>
    <property type="match status" value="1"/>
</dbReference>
<keyword evidence="2" id="KW-0808">Transferase</keyword>
<evidence type="ECO:0000313" key="2">
    <source>
        <dbReference type="EMBL" id="RKW70554.1"/>
    </source>
</evidence>
<organism evidence="2 3">
    <name type="scientific">Galactobacter caseinivorans</name>
    <dbReference type="NCBI Taxonomy" id="2676123"/>
    <lineage>
        <taxon>Bacteria</taxon>
        <taxon>Bacillati</taxon>
        <taxon>Actinomycetota</taxon>
        <taxon>Actinomycetes</taxon>
        <taxon>Micrococcales</taxon>
        <taxon>Micrococcaceae</taxon>
        <taxon>Galactobacter</taxon>
    </lineage>
</organism>
<dbReference type="Proteomes" id="UP000273119">
    <property type="component" value="Unassembled WGS sequence"/>
</dbReference>
<dbReference type="GO" id="GO:0016747">
    <property type="term" value="F:acyltransferase activity, transferring groups other than amino-acyl groups"/>
    <property type="evidence" value="ECO:0007669"/>
    <property type="project" value="InterPro"/>
</dbReference>
<dbReference type="SUPFAM" id="SSF55729">
    <property type="entry name" value="Acyl-CoA N-acyltransferases (Nat)"/>
    <property type="match status" value="1"/>
</dbReference>
<keyword evidence="3" id="KW-1185">Reference proteome</keyword>
<gene>
    <name evidence="2" type="ORF">DWQ67_07905</name>
</gene>
<reference evidence="2 3" key="1">
    <citation type="submission" date="2018-07" db="EMBL/GenBank/DDBJ databases">
        <title>Arthrobacter sp. nov., isolated from raw cow's milk with high bacterial count.</title>
        <authorList>
            <person name="Hahne J."/>
            <person name="Isele D."/>
            <person name="Lipski A."/>
        </authorList>
    </citation>
    <scope>NUCLEOTIDE SEQUENCE [LARGE SCALE GENOMIC DNA]</scope>
    <source>
        <strain evidence="2 3">JZ R-183</strain>
    </source>
</reference>
<evidence type="ECO:0000313" key="3">
    <source>
        <dbReference type="Proteomes" id="UP000273119"/>
    </source>
</evidence>
<proteinExistence type="predicted"/>
<dbReference type="Gene3D" id="3.40.630.30">
    <property type="match status" value="1"/>
</dbReference>
<dbReference type="AlphaFoldDB" id="A0A496PJ76"/>
<dbReference type="CDD" id="cd04301">
    <property type="entry name" value="NAT_SF"/>
    <property type="match status" value="1"/>
</dbReference>
<feature type="domain" description="N-acetyltransferase" evidence="1">
    <location>
        <begin position="10"/>
        <end position="158"/>
    </location>
</feature>
<comment type="caution">
    <text evidence="2">The sequence shown here is derived from an EMBL/GenBank/DDBJ whole genome shotgun (WGS) entry which is preliminary data.</text>
</comment>
<sequence>MSSGQNNVPWVTRPERPADAAAVHRVNAAAFETAAEADLVDALRRDPGAWIHGLSTVATAPDGDEVVSHALLTRCRVGGQDALALAPCATLPQFQGSGAGSAAIRAGLETARAAGENLVVVLGHAAYYPRFGFVPAASMGVTGPFEVPEGYFLALSLDPSRPTPRGEISYPPAFGI</sequence>
<name>A0A496PJ76_9MICC</name>
<dbReference type="InterPro" id="IPR016181">
    <property type="entry name" value="Acyl_CoA_acyltransferase"/>
</dbReference>
<protein>
    <submittedName>
        <fullName evidence="2">N-acetyltransferase</fullName>
    </submittedName>
</protein>
<accession>A0A496PJ76</accession>
<dbReference type="PROSITE" id="PS51186">
    <property type="entry name" value="GNAT"/>
    <property type="match status" value="1"/>
</dbReference>
<dbReference type="InterPro" id="IPR000182">
    <property type="entry name" value="GNAT_dom"/>
</dbReference>